<sequence length="133" mass="15935">MSKKVYYFTYLLKSHLAGQVLLDEFKKHCFVLSEIEEEEQIKFDDALFFDRNFRKLFEFYKRLEHNSTVVVFHPCVLVGVFPQVLPLFALKNITIQFLEYEIGNNTVKNKKFKANDLLELFYEDKIDFIPQHV</sequence>
<reference evidence="1 2" key="1">
    <citation type="submission" date="2020-07" db="EMBL/GenBank/DDBJ databases">
        <title>Genomic Encyclopedia of Type Strains, Phase IV (KMG-IV): sequencing the most valuable type-strain genomes for metagenomic binning, comparative biology and taxonomic classification.</title>
        <authorList>
            <person name="Goeker M."/>
        </authorList>
    </citation>
    <scope>NUCLEOTIDE SEQUENCE [LARGE SCALE GENOMIC DNA]</scope>
    <source>
        <strain evidence="1 2">DSM 15730</strain>
    </source>
</reference>
<protein>
    <submittedName>
        <fullName evidence="1">Uncharacterized protein</fullName>
    </submittedName>
</protein>
<comment type="caution">
    <text evidence="1">The sequence shown here is derived from an EMBL/GenBank/DDBJ whole genome shotgun (WGS) entry which is preliminary data.</text>
</comment>
<dbReference type="Proteomes" id="UP000523087">
    <property type="component" value="Unassembled WGS sequence"/>
</dbReference>
<organism evidence="1 2">
    <name type="scientific">Thermaerobacillus caldiproteolyticus</name>
    <dbReference type="NCBI Taxonomy" id="247480"/>
    <lineage>
        <taxon>Bacteria</taxon>
        <taxon>Bacillati</taxon>
        <taxon>Bacillota</taxon>
        <taxon>Bacilli</taxon>
        <taxon>Bacillales</taxon>
        <taxon>Anoxybacillaceae</taxon>
        <taxon>Thermaerobacillus</taxon>
    </lineage>
</organism>
<name>A0A7W0BYL1_9BACL</name>
<gene>
    <name evidence="1" type="ORF">HNR31_002620</name>
</gene>
<dbReference type="AlphaFoldDB" id="A0A7W0BYL1"/>
<dbReference type="RefSeq" id="WP_181556608.1">
    <property type="nucleotide sequence ID" value="NZ_JACDUT010000008.1"/>
</dbReference>
<proteinExistence type="predicted"/>
<dbReference type="EMBL" id="JACDUT010000008">
    <property type="protein sequence ID" value="MBA2875826.1"/>
    <property type="molecule type" value="Genomic_DNA"/>
</dbReference>
<keyword evidence="2" id="KW-1185">Reference proteome</keyword>
<evidence type="ECO:0000313" key="1">
    <source>
        <dbReference type="EMBL" id="MBA2875826.1"/>
    </source>
</evidence>
<evidence type="ECO:0000313" key="2">
    <source>
        <dbReference type="Proteomes" id="UP000523087"/>
    </source>
</evidence>
<accession>A0A7W0BYL1</accession>